<dbReference type="AlphaFoldDB" id="A0AAW0AU50"/>
<dbReference type="EMBL" id="JAWWNJ010000051">
    <property type="protein sequence ID" value="KAK7016350.1"/>
    <property type="molecule type" value="Genomic_DNA"/>
</dbReference>
<dbReference type="InterPro" id="IPR001466">
    <property type="entry name" value="Beta-lactam-related"/>
</dbReference>
<keyword evidence="4" id="KW-1185">Reference proteome</keyword>
<evidence type="ECO:0000259" key="2">
    <source>
        <dbReference type="Pfam" id="PF00144"/>
    </source>
</evidence>
<dbReference type="Gene3D" id="3.40.710.10">
    <property type="entry name" value="DD-peptidase/beta-lactamase superfamily"/>
    <property type="match status" value="2"/>
</dbReference>
<comment type="caution">
    <text evidence="3">The sequence shown here is derived from an EMBL/GenBank/DDBJ whole genome shotgun (WGS) entry which is preliminary data.</text>
</comment>
<feature type="compositionally biased region" description="Basic and acidic residues" evidence="1">
    <location>
        <begin position="374"/>
        <end position="399"/>
    </location>
</feature>
<dbReference type="InterPro" id="IPR050789">
    <property type="entry name" value="Diverse_Enzym_Activities"/>
</dbReference>
<reference evidence="3 4" key="1">
    <citation type="journal article" date="2024" name="J Genomics">
        <title>Draft genome sequencing and assembly of Favolaschia claudopus CIRM-BRFM 2984 isolated from oak limbs.</title>
        <authorList>
            <person name="Navarro D."/>
            <person name="Drula E."/>
            <person name="Chaduli D."/>
            <person name="Cazenave R."/>
            <person name="Ahrendt S."/>
            <person name="Wang J."/>
            <person name="Lipzen A."/>
            <person name="Daum C."/>
            <person name="Barry K."/>
            <person name="Grigoriev I.V."/>
            <person name="Favel A."/>
            <person name="Rosso M.N."/>
            <person name="Martin F."/>
        </authorList>
    </citation>
    <scope>NUCLEOTIDE SEQUENCE [LARGE SCALE GENOMIC DNA]</scope>
    <source>
        <strain evidence="3 4">CIRM-BRFM 2984</strain>
    </source>
</reference>
<accession>A0AAW0AU50</accession>
<sequence>MSFQVSSTQKQTLDRILSESVSSKATPAVFFGATNVEGPIYMHTEGTSLVDDLSSGVIDEDTVFWFCSQTKLITTIAALQLVEQGKIALDTPVETILPELANPVIVTEKDEAGRIKTTTPAKEKITFGQLLNHTSGLDYQVDAASRKRTGSVGAAGLGVVYIHHYKEGEGASKFFELLKGPHPGIPLGFEPGTNFAYGFSSDCAGFIVERISGKSLEQYFQENIFAPLGIKSMSFSLRPELEKRLLPLTFRHNDRSLEQWKGPDVVEQDRTHVTVNLGGAGLYGSQKDYLTILRHLLQIKAGTANNPILSRTMVDNMFTPSLPVAGANTISAMINMFQPSLGFPSGSAQFGYGLSLHSEAGSPAPSARFSEPSASHRPEASRGLDKGRQRGDARISEERVASAGRLANGRLASPPLASRRLNAVSVSTRRMFQENGEMGLVIVSFLLSLRGGWANTTYFVDPTAGVAAVFGTQLVPTGDRMFDAKMDELERALYVEL</sequence>
<evidence type="ECO:0000256" key="1">
    <source>
        <dbReference type="SAM" id="MobiDB-lite"/>
    </source>
</evidence>
<name>A0AAW0AU50_9AGAR</name>
<feature type="domain" description="Beta-lactamase-related" evidence="2">
    <location>
        <begin position="17"/>
        <end position="322"/>
    </location>
</feature>
<dbReference type="PANTHER" id="PTHR43283:SF3">
    <property type="entry name" value="BETA-LACTAMASE FAMILY PROTEIN (AFU_ORTHOLOGUE AFUA_5G07500)"/>
    <property type="match status" value="1"/>
</dbReference>
<protein>
    <submittedName>
        <fullName evidence="3">Beta-lactamase/transpeptidase-like protein</fullName>
    </submittedName>
</protein>
<dbReference type="InterPro" id="IPR012338">
    <property type="entry name" value="Beta-lactam/transpept-like"/>
</dbReference>
<gene>
    <name evidence="3" type="ORF">R3P38DRAFT_3276314</name>
</gene>
<dbReference type="PANTHER" id="PTHR43283">
    <property type="entry name" value="BETA-LACTAMASE-RELATED"/>
    <property type="match status" value="1"/>
</dbReference>
<organism evidence="3 4">
    <name type="scientific">Favolaschia claudopus</name>
    <dbReference type="NCBI Taxonomy" id="2862362"/>
    <lineage>
        <taxon>Eukaryota</taxon>
        <taxon>Fungi</taxon>
        <taxon>Dikarya</taxon>
        <taxon>Basidiomycota</taxon>
        <taxon>Agaricomycotina</taxon>
        <taxon>Agaricomycetes</taxon>
        <taxon>Agaricomycetidae</taxon>
        <taxon>Agaricales</taxon>
        <taxon>Marasmiineae</taxon>
        <taxon>Mycenaceae</taxon>
        <taxon>Favolaschia</taxon>
    </lineage>
</organism>
<feature type="region of interest" description="Disordered" evidence="1">
    <location>
        <begin position="361"/>
        <end position="399"/>
    </location>
</feature>
<dbReference type="SUPFAM" id="SSF56601">
    <property type="entry name" value="beta-lactamase/transpeptidase-like"/>
    <property type="match status" value="1"/>
</dbReference>
<proteinExistence type="predicted"/>
<dbReference type="Pfam" id="PF00144">
    <property type="entry name" value="Beta-lactamase"/>
    <property type="match status" value="1"/>
</dbReference>
<evidence type="ECO:0000313" key="3">
    <source>
        <dbReference type="EMBL" id="KAK7016350.1"/>
    </source>
</evidence>
<evidence type="ECO:0000313" key="4">
    <source>
        <dbReference type="Proteomes" id="UP001362999"/>
    </source>
</evidence>
<dbReference type="Proteomes" id="UP001362999">
    <property type="component" value="Unassembled WGS sequence"/>
</dbReference>